<dbReference type="Proteomes" id="UP000789525">
    <property type="component" value="Unassembled WGS sequence"/>
</dbReference>
<keyword evidence="2" id="KW-1185">Reference proteome</keyword>
<name>A0ACA9KDL1_9GLOM</name>
<reference evidence="1" key="1">
    <citation type="submission" date="2021-06" db="EMBL/GenBank/DDBJ databases">
        <authorList>
            <person name="Kallberg Y."/>
            <person name="Tangrot J."/>
            <person name="Rosling A."/>
        </authorList>
    </citation>
    <scope>NUCLEOTIDE SEQUENCE</scope>
    <source>
        <strain evidence="1">CL356</strain>
    </source>
</reference>
<sequence>MRIPDAVYPPIPGESHRYYGNIHIKQVKLPQNNQSLRGVSSYPQYSNVEGLVGNDANIHEATAAGNMTRVKELLDPKGSGETTSSFLLANETSSSSGFTPLHYAASRGHLEIVKWLIDAAGAIVDLEDQTGETALMKASYNGHTHVVAFLLQKHAKFDQKDNDGWTALHNASAQGYLQIVKYLLEHTEAEVDVKSNKGYTPLMNAASKGHVDIVEYLLNRRSANPLVKNSFGETAYDVAGTSQEVYICELLEKAEREWWKGKRPLPQPSSFSDLVHLPATNQPYDVFAFHITVPVILHENQRSSSVFGGLSSLRGSPKFSPNNLLKSDVRGPWSLHPSGKPSSKEDVQLPMGSTSSSMSVVSNATSSKSSQKSSWFWHTDWQIDMTHPRVDSQGWQYARSFDEADKLWLVAPPSNGGSWVRRRRWVRVMKRIMDLSYIGQNYDLQLVNDDDHEGTDYVTRAEGIIKKDSENRRGKSYSEPSVSVQLARYKEAIEILMNGIKTDTNPQRKQEATSLVTSFTQHADYLENTLKEVDTSVIPTSPSLHEIPMTQNNITSPLSSIPINIDPFLLKKSNLGVTSSIRSFETVAWSSEVQNEEAGNSTQPSISDNSVSLVRAHPQTGVTITNVQAQSQTTPSKWEDDSGVTSQVVTGPSGRSDSSSYRVCDSCFASNGYPRSNGSSSDHRRMSNSSAMTECPACNVSLNKTPEENEEHIRRCFENKNGNSIQGYKYVGTQGDS</sequence>
<accession>A0ACA9KDL1</accession>
<gene>
    <name evidence="1" type="ORF">ACOLOM_LOCUS1443</name>
</gene>
<comment type="caution">
    <text evidence="1">The sequence shown here is derived from an EMBL/GenBank/DDBJ whole genome shotgun (WGS) entry which is preliminary data.</text>
</comment>
<proteinExistence type="predicted"/>
<protein>
    <submittedName>
        <fullName evidence="1">2995_t:CDS:1</fullName>
    </submittedName>
</protein>
<dbReference type="EMBL" id="CAJVPT010001688">
    <property type="protein sequence ID" value="CAG8467409.1"/>
    <property type="molecule type" value="Genomic_DNA"/>
</dbReference>
<evidence type="ECO:0000313" key="2">
    <source>
        <dbReference type="Proteomes" id="UP000789525"/>
    </source>
</evidence>
<evidence type="ECO:0000313" key="1">
    <source>
        <dbReference type="EMBL" id="CAG8467409.1"/>
    </source>
</evidence>
<organism evidence="1 2">
    <name type="scientific">Acaulospora colombiana</name>
    <dbReference type="NCBI Taxonomy" id="27376"/>
    <lineage>
        <taxon>Eukaryota</taxon>
        <taxon>Fungi</taxon>
        <taxon>Fungi incertae sedis</taxon>
        <taxon>Mucoromycota</taxon>
        <taxon>Glomeromycotina</taxon>
        <taxon>Glomeromycetes</taxon>
        <taxon>Diversisporales</taxon>
        <taxon>Acaulosporaceae</taxon>
        <taxon>Acaulospora</taxon>
    </lineage>
</organism>